<proteinExistence type="predicted"/>
<dbReference type="SUPFAM" id="SSF54928">
    <property type="entry name" value="RNA-binding domain, RBD"/>
    <property type="match status" value="1"/>
</dbReference>
<dbReference type="Gene3D" id="3.30.70.330">
    <property type="match status" value="1"/>
</dbReference>
<reference evidence="2" key="1">
    <citation type="submission" date="2019-02" db="EMBL/GenBank/DDBJ databases">
        <authorList>
            <person name="Gruber-Vodicka R. H."/>
            <person name="Seah K. B. B."/>
        </authorList>
    </citation>
    <scope>NUCLEOTIDE SEQUENCE</scope>
    <source>
        <strain evidence="2">BECK_S127</strain>
    </source>
</reference>
<dbReference type="InterPro" id="IPR012677">
    <property type="entry name" value="Nucleotide-bd_a/b_plait_sf"/>
</dbReference>
<name>A0A451BQR4_9GAMM</name>
<dbReference type="EMBL" id="CAADHB010000134">
    <property type="protein sequence ID" value="VFK80632.1"/>
    <property type="molecule type" value="Genomic_DNA"/>
</dbReference>
<gene>
    <name evidence="2" type="ORF">BECKSD772D_GA0070982_113411</name>
</gene>
<protein>
    <submittedName>
        <fullName evidence="2">RNA recognition motif. (A.k.a. RRM, RBD, or RNP domain)</fullName>
    </submittedName>
</protein>
<accession>A0A451BQR4</accession>
<feature type="domain" description="RRM" evidence="1">
    <location>
        <begin position="26"/>
        <end position="94"/>
    </location>
</feature>
<dbReference type="PROSITE" id="PS50102">
    <property type="entry name" value="RRM"/>
    <property type="match status" value="1"/>
</dbReference>
<dbReference type="AlphaFoldDB" id="A0A451BQR4"/>
<dbReference type="SMART" id="SM00360">
    <property type="entry name" value="RRM"/>
    <property type="match status" value="1"/>
</dbReference>
<dbReference type="InterPro" id="IPR000504">
    <property type="entry name" value="RRM_dom"/>
</dbReference>
<evidence type="ECO:0000313" key="2">
    <source>
        <dbReference type="EMBL" id="VFK80632.1"/>
    </source>
</evidence>
<dbReference type="InterPro" id="IPR035979">
    <property type="entry name" value="RBD_domain_sf"/>
</dbReference>
<dbReference type="CDD" id="cd00590">
    <property type="entry name" value="RRM_SF"/>
    <property type="match status" value="1"/>
</dbReference>
<organism evidence="2">
    <name type="scientific">Candidatus Kentrum sp. SD</name>
    <dbReference type="NCBI Taxonomy" id="2126332"/>
    <lineage>
        <taxon>Bacteria</taxon>
        <taxon>Pseudomonadati</taxon>
        <taxon>Pseudomonadota</taxon>
        <taxon>Gammaproteobacteria</taxon>
        <taxon>Candidatus Kentrum</taxon>
    </lineage>
</organism>
<sequence length="94" mass="10707">MKALYPFQLEKPFRFRVILLKMSAMAKLIIKNVSNKTTTHNIEHLCSQYGSVKNVRRNGGEIHVRMQSSKQAKKAHKALNNLSLSGNRLEATLQ</sequence>
<dbReference type="GO" id="GO:0003723">
    <property type="term" value="F:RNA binding"/>
    <property type="evidence" value="ECO:0007669"/>
    <property type="project" value="InterPro"/>
</dbReference>
<evidence type="ECO:0000259" key="1">
    <source>
        <dbReference type="PROSITE" id="PS50102"/>
    </source>
</evidence>
<dbReference type="Pfam" id="PF00076">
    <property type="entry name" value="RRM_1"/>
    <property type="match status" value="1"/>
</dbReference>